<keyword evidence="6 9" id="KW-1133">Transmembrane helix</keyword>
<dbReference type="InterPro" id="IPR014755">
    <property type="entry name" value="Cu-Rt/internalin_Ig-like"/>
</dbReference>
<feature type="domain" description="Copper resistance protein D" evidence="11">
    <location>
        <begin position="335"/>
        <end position="437"/>
    </location>
</feature>
<keyword evidence="13" id="KW-1185">Reference proteome</keyword>
<evidence type="ECO:0000259" key="10">
    <source>
        <dbReference type="Pfam" id="PF04234"/>
    </source>
</evidence>
<sequence>MTNLPARTRRPRRVRALLFALGALLAAATVLLGAVPADAHAVLVRSSPVDGSRLAAAPARVVLTFDEPVQLVDGMTRAFSSSGTRVDTGDISRSGGDTQVVVPLTPDLPRGSYTVSWRVISADTHVVSGSISFGVQQDAASAAATGSAAPTSLDVVAQTATGLGYVGVVLALGVALLARLLWPDTWRRRRVRLLVRAGGAALLVGALVDLLLQGPRADETGWHGVLRLDGLGETLAGSYGQLLVARIVLAAVGVVLARSLARRAGFAAYSVAQFGVLVTIALAGHAGVGADVVLAATAAVAHLAAMAAWAGGLLLLLVAVLPGVTGAPDLDRLRLGTWSIIAFVSVAVLVVSGEYQAWREVQPVASLWSTPYGVTLLVKLAFVAIALAGALAAQRMVARRRSGAGADAASVSVVRVRRSLRIEAVAVAAAIVVTSVLTALPPASGTYGPAATVTAPVGDTGATAVAELSTTRHGPLVITVHVTDRNGTRVDPELVTGVLSSPDNGVAGIDVTLTHDGASWVSTDAVVPIAGAWTLQLTVTIDQAHAYATATTFRAW</sequence>
<organism evidence="12 13">
    <name type="scientific">Microbacterium ginsengisoli</name>
    <dbReference type="NCBI Taxonomy" id="400772"/>
    <lineage>
        <taxon>Bacteria</taxon>
        <taxon>Bacillati</taxon>
        <taxon>Actinomycetota</taxon>
        <taxon>Actinomycetes</taxon>
        <taxon>Micrococcales</taxon>
        <taxon>Microbacteriaceae</taxon>
        <taxon>Microbacterium</taxon>
    </lineage>
</organism>
<dbReference type="Gene3D" id="2.60.40.1220">
    <property type="match status" value="1"/>
</dbReference>
<evidence type="ECO:0000256" key="8">
    <source>
        <dbReference type="ARBA" id="ARBA00023136"/>
    </source>
</evidence>
<keyword evidence="5" id="KW-0732">Signal</keyword>
<dbReference type="GO" id="GO:0046688">
    <property type="term" value="P:response to copper ion"/>
    <property type="evidence" value="ECO:0007669"/>
    <property type="project" value="InterPro"/>
</dbReference>
<evidence type="ECO:0000256" key="7">
    <source>
        <dbReference type="ARBA" id="ARBA00023008"/>
    </source>
</evidence>
<evidence type="ECO:0000256" key="6">
    <source>
        <dbReference type="ARBA" id="ARBA00022989"/>
    </source>
</evidence>
<evidence type="ECO:0000256" key="3">
    <source>
        <dbReference type="ARBA" id="ARBA00022692"/>
    </source>
</evidence>
<evidence type="ECO:0000256" key="2">
    <source>
        <dbReference type="ARBA" id="ARBA00022475"/>
    </source>
</evidence>
<dbReference type="STRING" id="400772.RR49_00670"/>
<dbReference type="OrthoDB" id="5242236at2"/>
<dbReference type="SUPFAM" id="SSF81296">
    <property type="entry name" value="E set domains"/>
    <property type="match status" value="1"/>
</dbReference>
<dbReference type="Proteomes" id="UP000033451">
    <property type="component" value="Unassembled WGS sequence"/>
</dbReference>
<dbReference type="PANTHER" id="PTHR34820:SF4">
    <property type="entry name" value="INNER MEMBRANE PROTEIN YEBZ"/>
    <property type="match status" value="1"/>
</dbReference>
<evidence type="ECO:0000256" key="5">
    <source>
        <dbReference type="ARBA" id="ARBA00022729"/>
    </source>
</evidence>
<dbReference type="InterPro" id="IPR008457">
    <property type="entry name" value="Cu-R_CopD_dom"/>
</dbReference>
<keyword evidence="3 9" id="KW-0812">Transmembrane</keyword>
<keyword evidence="4" id="KW-0479">Metal-binding</keyword>
<feature type="transmembrane region" description="Helical" evidence="9">
    <location>
        <begin position="292"/>
        <end position="321"/>
    </location>
</feature>
<feature type="transmembrane region" description="Helical" evidence="9">
    <location>
        <begin position="422"/>
        <end position="440"/>
    </location>
</feature>
<keyword evidence="7" id="KW-0186">Copper</keyword>
<evidence type="ECO:0000313" key="13">
    <source>
        <dbReference type="Proteomes" id="UP000033451"/>
    </source>
</evidence>
<dbReference type="Pfam" id="PF04234">
    <property type="entry name" value="CopC"/>
    <property type="match status" value="1"/>
</dbReference>
<evidence type="ECO:0000259" key="11">
    <source>
        <dbReference type="Pfam" id="PF05425"/>
    </source>
</evidence>
<dbReference type="GO" id="GO:0042597">
    <property type="term" value="C:periplasmic space"/>
    <property type="evidence" value="ECO:0007669"/>
    <property type="project" value="InterPro"/>
</dbReference>
<dbReference type="PATRIC" id="fig|400772.4.peg.703"/>
<keyword evidence="2" id="KW-1003">Cell membrane</keyword>
<dbReference type="InterPro" id="IPR014756">
    <property type="entry name" value="Ig_E-set"/>
</dbReference>
<dbReference type="EMBL" id="JYIY01000061">
    <property type="protein sequence ID" value="KJL38583.1"/>
    <property type="molecule type" value="Genomic_DNA"/>
</dbReference>
<name>A0A0F0LWF0_9MICO</name>
<dbReference type="Pfam" id="PF05425">
    <property type="entry name" value="CopD"/>
    <property type="match status" value="1"/>
</dbReference>
<feature type="transmembrane region" description="Helical" evidence="9">
    <location>
        <begin position="264"/>
        <end position="286"/>
    </location>
</feature>
<dbReference type="InterPro" id="IPR007348">
    <property type="entry name" value="CopC_dom"/>
</dbReference>
<evidence type="ECO:0000256" key="4">
    <source>
        <dbReference type="ARBA" id="ARBA00022723"/>
    </source>
</evidence>
<feature type="domain" description="CopC" evidence="10">
    <location>
        <begin position="40"/>
        <end position="135"/>
    </location>
</feature>
<feature type="transmembrane region" description="Helical" evidence="9">
    <location>
        <begin position="162"/>
        <end position="181"/>
    </location>
</feature>
<dbReference type="InterPro" id="IPR032694">
    <property type="entry name" value="CopC/D"/>
</dbReference>
<proteinExistence type="predicted"/>
<feature type="transmembrane region" description="Helical" evidence="9">
    <location>
        <begin position="372"/>
        <end position="393"/>
    </location>
</feature>
<dbReference type="AlphaFoldDB" id="A0A0F0LWF0"/>
<keyword evidence="8 9" id="KW-0472">Membrane</keyword>
<dbReference type="PANTHER" id="PTHR34820">
    <property type="entry name" value="INNER MEMBRANE PROTEIN YEBZ"/>
    <property type="match status" value="1"/>
</dbReference>
<comment type="caution">
    <text evidence="12">The sequence shown here is derived from an EMBL/GenBank/DDBJ whole genome shotgun (WGS) entry which is preliminary data.</text>
</comment>
<gene>
    <name evidence="12" type="primary">ycnJ</name>
    <name evidence="12" type="ORF">RR49_00670</name>
</gene>
<dbReference type="RefSeq" id="WP_048809317.1">
    <property type="nucleotide sequence ID" value="NZ_JYIY01000061.1"/>
</dbReference>
<feature type="transmembrane region" description="Helical" evidence="9">
    <location>
        <begin position="333"/>
        <end position="352"/>
    </location>
</feature>
<dbReference type="GO" id="GO:0006825">
    <property type="term" value="P:copper ion transport"/>
    <property type="evidence" value="ECO:0007669"/>
    <property type="project" value="InterPro"/>
</dbReference>
<evidence type="ECO:0000256" key="1">
    <source>
        <dbReference type="ARBA" id="ARBA00004651"/>
    </source>
</evidence>
<feature type="transmembrane region" description="Helical" evidence="9">
    <location>
        <begin position="193"/>
        <end position="212"/>
    </location>
</feature>
<feature type="transmembrane region" description="Helical" evidence="9">
    <location>
        <begin position="238"/>
        <end position="257"/>
    </location>
</feature>
<evidence type="ECO:0000256" key="9">
    <source>
        <dbReference type="SAM" id="Phobius"/>
    </source>
</evidence>
<dbReference type="GO" id="GO:0005886">
    <property type="term" value="C:plasma membrane"/>
    <property type="evidence" value="ECO:0007669"/>
    <property type="project" value="UniProtKB-SubCell"/>
</dbReference>
<comment type="subcellular location">
    <subcellularLocation>
        <location evidence="1">Cell membrane</location>
        <topology evidence="1">Multi-pass membrane protein</topology>
    </subcellularLocation>
</comment>
<reference evidence="12 13" key="1">
    <citation type="submission" date="2015-02" db="EMBL/GenBank/DDBJ databases">
        <title>Draft genome sequences of ten Microbacterium spp. with emphasis on heavy metal contaminated environments.</title>
        <authorList>
            <person name="Corretto E."/>
        </authorList>
    </citation>
    <scope>NUCLEOTIDE SEQUENCE [LARGE SCALE GENOMIC DNA]</scope>
    <source>
        <strain evidence="12 13">DSM 18659</strain>
    </source>
</reference>
<accession>A0A0F0LWF0</accession>
<evidence type="ECO:0000313" key="12">
    <source>
        <dbReference type="EMBL" id="KJL38583.1"/>
    </source>
</evidence>
<dbReference type="GO" id="GO:0005507">
    <property type="term" value="F:copper ion binding"/>
    <property type="evidence" value="ECO:0007669"/>
    <property type="project" value="InterPro"/>
</dbReference>
<protein>
    <submittedName>
        <fullName evidence="12">Copper transport protein YcnJ</fullName>
    </submittedName>
</protein>